<dbReference type="GO" id="GO:0009295">
    <property type="term" value="C:nucleoid"/>
    <property type="evidence" value="ECO:0007669"/>
    <property type="project" value="UniProtKB-SubCell"/>
</dbReference>
<evidence type="ECO:0000256" key="2">
    <source>
        <dbReference type="ARBA" id="ARBA00022490"/>
    </source>
</evidence>
<reference evidence="9 10" key="1">
    <citation type="submission" date="2017-11" db="EMBL/GenBank/DDBJ databases">
        <title>Genomic Encyclopedia of Archaeal and Bacterial Type Strains, Phase II (KMG-II): From Individual Species to Whole Genera.</title>
        <authorList>
            <person name="Goeker M."/>
        </authorList>
    </citation>
    <scope>NUCLEOTIDE SEQUENCE [LARGE SCALE GENOMIC DNA]</scope>
    <source>
        <strain evidence="9 10">DSM 25478</strain>
    </source>
</reference>
<accession>A0A2M9CCI7</accession>
<dbReference type="GO" id="GO:2000143">
    <property type="term" value="P:negative regulation of DNA-templated transcription initiation"/>
    <property type="evidence" value="ECO:0007669"/>
    <property type="project" value="TreeGrafter"/>
</dbReference>
<evidence type="ECO:0000313" key="10">
    <source>
        <dbReference type="Proteomes" id="UP000231693"/>
    </source>
</evidence>
<dbReference type="AlphaFoldDB" id="A0A2M9CCI7"/>
<evidence type="ECO:0000256" key="5">
    <source>
        <dbReference type="ARBA" id="ARBA00023125"/>
    </source>
</evidence>
<keyword evidence="4 7" id="KW-0805">Transcription regulation</keyword>
<dbReference type="PANTHER" id="PTHR34701">
    <property type="entry name" value="TRANSCRIPTIONAL REGULATOR MRAZ"/>
    <property type="match status" value="1"/>
</dbReference>
<evidence type="ECO:0000256" key="7">
    <source>
        <dbReference type="HAMAP-Rule" id="MF_01008"/>
    </source>
</evidence>
<evidence type="ECO:0000256" key="1">
    <source>
        <dbReference type="ARBA" id="ARBA00013860"/>
    </source>
</evidence>
<evidence type="ECO:0000256" key="3">
    <source>
        <dbReference type="ARBA" id="ARBA00022737"/>
    </source>
</evidence>
<comment type="subunit">
    <text evidence="7">Forms oligomers.</text>
</comment>
<dbReference type="GO" id="GO:0003700">
    <property type="term" value="F:DNA-binding transcription factor activity"/>
    <property type="evidence" value="ECO:0007669"/>
    <property type="project" value="UniProtKB-UniRule"/>
</dbReference>
<keyword evidence="3" id="KW-0677">Repeat</keyword>
<dbReference type="InterPro" id="IPR003444">
    <property type="entry name" value="MraZ"/>
</dbReference>
<gene>
    <name evidence="7" type="primary">mraZ</name>
    <name evidence="9" type="ORF">CLV28_2883</name>
</gene>
<protein>
    <recommendedName>
        <fullName evidence="1 7">Transcriptional regulator MraZ</fullName>
    </recommendedName>
</protein>
<comment type="subcellular location">
    <subcellularLocation>
        <location evidence="7">Cytoplasm</location>
        <location evidence="7">Nucleoid</location>
    </subcellularLocation>
</comment>
<dbReference type="EMBL" id="PGFE01000006">
    <property type="protein sequence ID" value="PJJ69074.1"/>
    <property type="molecule type" value="Genomic_DNA"/>
</dbReference>
<feature type="domain" description="SpoVT-AbrB" evidence="8">
    <location>
        <begin position="15"/>
        <end position="57"/>
    </location>
</feature>
<feature type="domain" description="SpoVT-AbrB" evidence="8">
    <location>
        <begin position="86"/>
        <end position="129"/>
    </location>
</feature>
<dbReference type="InterPro" id="IPR007159">
    <property type="entry name" value="SpoVT-AbrB_dom"/>
</dbReference>
<dbReference type="GO" id="GO:0005737">
    <property type="term" value="C:cytoplasm"/>
    <property type="evidence" value="ECO:0007669"/>
    <property type="project" value="UniProtKB-UniRule"/>
</dbReference>
<keyword evidence="5 7" id="KW-0238">DNA-binding</keyword>
<dbReference type="CDD" id="cd16321">
    <property type="entry name" value="MraZ_C"/>
    <property type="match status" value="1"/>
</dbReference>
<dbReference type="GO" id="GO:0000976">
    <property type="term" value="F:transcription cis-regulatory region binding"/>
    <property type="evidence" value="ECO:0007669"/>
    <property type="project" value="TreeGrafter"/>
</dbReference>
<sequence>MDETFTGMSGLLLGTFTPRLDEKGRLILPAKFRPQLAPGLVMTRGHDRCLFLLPMDEFRRTYEQIRQAPVASRQARDYLRVFLSGASDEIPDKQGRISIPARLREYAGLGRDVAVVGAATRVEVWDLTTWEEYLAEKEAAYADIAEEVLPPMQF</sequence>
<dbReference type="PANTHER" id="PTHR34701:SF1">
    <property type="entry name" value="TRANSCRIPTIONAL REGULATOR MRAZ"/>
    <property type="match status" value="1"/>
</dbReference>
<dbReference type="HAMAP" id="MF_01008">
    <property type="entry name" value="MraZ"/>
    <property type="match status" value="1"/>
</dbReference>
<dbReference type="Pfam" id="PF02381">
    <property type="entry name" value="MraZ"/>
    <property type="match status" value="2"/>
</dbReference>
<evidence type="ECO:0000256" key="4">
    <source>
        <dbReference type="ARBA" id="ARBA00023015"/>
    </source>
</evidence>
<dbReference type="InterPro" id="IPR038619">
    <property type="entry name" value="MraZ_sf"/>
</dbReference>
<comment type="similarity">
    <text evidence="7">Belongs to the MraZ family.</text>
</comment>
<dbReference type="InterPro" id="IPR037914">
    <property type="entry name" value="SpoVT-AbrB_sf"/>
</dbReference>
<dbReference type="InterPro" id="IPR035642">
    <property type="entry name" value="MraZ_N"/>
</dbReference>
<comment type="caution">
    <text evidence="9">The sequence shown here is derived from an EMBL/GenBank/DDBJ whole genome shotgun (WGS) entry which is preliminary data.</text>
</comment>
<evidence type="ECO:0000256" key="6">
    <source>
        <dbReference type="ARBA" id="ARBA00023163"/>
    </source>
</evidence>
<dbReference type="Gene3D" id="3.40.1550.20">
    <property type="entry name" value="Transcriptional regulator MraZ domain"/>
    <property type="match status" value="1"/>
</dbReference>
<keyword evidence="6 7" id="KW-0804">Transcription</keyword>
<name>A0A2M9CCI7_9CELL</name>
<dbReference type="SUPFAM" id="SSF89447">
    <property type="entry name" value="AbrB/MazE/MraZ-like"/>
    <property type="match status" value="1"/>
</dbReference>
<dbReference type="InterPro" id="IPR020603">
    <property type="entry name" value="MraZ_dom"/>
</dbReference>
<organism evidence="9 10">
    <name type="scientific">Sediminihabitans luteus</name>
    <dbReference type="NCBI Taxonomy" id="1138585"/>
    <lineage>
        <taxon>Bacteria</taxon>
        <taxon>Bacillati</taxon>
        <taxon>Actinomycetota</taxon>
        <taxon>Actinomycetes</taxon>
        <taxon>Micrococcales</taxon>
        <taxon>Cellulomonadaceae</taxon>
        <taxon>Sediminihabitans</taxon>
    </lineage>
</organism>
<dbReference type="PROSITE" id="PS51740">
    <property type="entry name" value="SPOVT_ABRB"/>
    <property type="match status" value="2"/>
</dbReference>
<evidence type="ECO:0000313" key="9">
    <source>
        <dbReference type="EMBL" id="PJJ69074.1"/>
    </source>
</evidence>
<dbReference type="InterPro" id="IPR035644">
    <property type="entry name" value="MraZ_C"/>
</dbReference>
<proteinExistence type="inferred from homology"/>
<evidence type="ECO:0000259" key="8">
    <source>
        <dbReference type="PROSITE" id="PS51740"/>
    </source>
</evidence>
<dbReference type="CDD" id="cd16320">
    <property type="entry name" value="MraZ_N"/>
    <property type="match status" value="1"/>
</dbReference>
<keyword evidence="10" id="KW-1185">Reference proteome</keyword>
<dbReference type="Proteomes" id="UP000231693">
    <property type="component" value="Unassembled WGS sequence"/>
</dbReference>
<keyword evidence="2 7" id="KW-0963">Cytoplasm</keyword>
<dbReference type="NCBIfam" id="TIGR00242">
    <property type="entry name" value="division/cell wall cluster transcriptional repressor MraZ"/>
    <property type="match status" value="1"/>
</dbReference>